<feature type="transmembrane region" description="Helical" evidence="2">
    <location>
        <begin position="154"/>
        <end position="172"/>
    </location>
</feature>
<feature type="region of interest" description="Disordered" evidence="1">
    <location>
        <begin position="1"/>
        <end position="29"/>
    </location>
</feature>
<dbReference type="InterPro" id="IPR058581">
    <property type="entry name" value="TM_HPP"/>
</dbReference>
<accession>A0ABY5Q5L3</accession>
<feature type="transmembrane region" description="Helical" evidence="2">
    <location>
        <begin position="65"/>
        <end position="83"/>
    </location>
</feature>
<evidence type="ECO:0000313" key="4">
    <source>
        <dbReference type="EMBL" id="UUY51489.1"/>
    </source>
</evidence>
<keyword evidence="2" id="KW-0812">Transmembrane</keyword>
<protein>
    <submittedName>
        <fullName evidence="4">HPP family protein</fullName>
    </submittedName>
</protein>
<dbReference type="Pfam" id="PF04982">
    <property type="entry name" value="TM_HPP"/>
    <property type="match status" value="1"/>
</dbReference>
<gene>
    <name evidence="4" type="ORF">NRK68_32180</name>
</gene>
<feature type="domain" description="HPP transmembrane region" evidence="3">
    <location>
        <begin position="40"/>
        <end position="183"/>
    </location>
</feature>
<evidence type="ECO:0000256" key="1">
    <source>
        <dbReference type="SAM" id="MobiDB-lite"/>
    </source>
</evidence>
<evidence type="ECO:0000259" key="3">
    <source>
        <dbReference type="Pfam" id="PF04982"/>
    </source>
</evidence>
<dbReference type="Proteomes" id="UP001057738">
    <property type="component" value="Chromosome"/>
</dbReference>
<dbReference type="RefSeq" id="WP_257857514.1">
    <property type="nucleotide sequence ID" value="NZ_CP102514.1"/>
</dbReference>
<evidence type="ECO:0000313" key="5">
    <source>
        <dbReference type="Proteomes" id="UP001057738"/>
    </source>
</evidence>
<sequence length="187" mass="19130">MDLDSVLTRRPSPGPEVPRDAAPPKRPRRLHRVRAAAAAVLRGSGAVAAALLAIAAIGAVLGEPVLIPSLAASAAVLHYTPALPTAQPRTVVVAHLLGAAAGYAVLAALPGSPWSAALAGGLTFAATSLTRTQHSPACATAVVVVFQAPAPERFVPLLFCATVVLVLGGLAASRLHRSASRYPVRWW</sequence>
<dbReference type="GeneID" id="95578191"/>
<evidence type="ECO:0000256" key="2">
    <source>
        <dbReference type="SAM" id="Phobius"/>
    </source>
</evidence>
<dbReference type="PANTHER" id="PTHR33741">
    <property type="entry name" value="TRANSMEMBRANE PROTEIN DDB_G0269096-RELATED"/>
    <property type="match status" value="1"/>
</dbReference>
<dbReference type="InterPro" id="IPR007065">
    <property type="entry name" value="HPP"/>
</dbReference>
<organism evidence="4 5">
    <name type="scientific">Streptomyces yangpuensis</name>
    <dbReference type="NCBI Taxonomy" id="1648182"/>
    <lineage>
        <taxon>Bacteria</taxon>
        <taxon>Bacillati</taxon>
        <taxon>Actinomycetota</taxon>
        <taxon>Actinomycetes</taxon>
        <taxon>Kitasatosporales</taxon>
        <taxon>Streptomycetaceae</taxon>
        <taxon>Streptomyces</taxon>
    </lineage>
</organism>
<keyword evidence="2" id="KW-1133">Transmembrane helix</keyword>
<feature type="transmembrane region" description="Helical" evidence="2">
    <location>
        <begin position="35"/>
        <end position="59"/>
    </location>
</feature>
<reference evidence="4" key="1">
    <citation type="submission" date="2022-08" db="EMBL/GenBank/DDBJ databases">
        <authorList>
            <person name="Tian L."/>
        </authorList>
    </citation>
    <scope>NUCLEOTIDE SEQUENCE</scope>
    <source>
        <strain evidence="4">CM253</strain>
    </source>
</reference>
<dbReference type="PANTHER" id="PTHR33741:SF5">
    <property type="entry name" value="TRANSMEMBRANE PROTEIN DDB_G0269096-RELATED"/>
    <property type="match status" value="1"/>
</dbReference>
<keyword evidence="2" id="KW-0472">Membrane</keyword>
<feature type="transmembrane region" description="Helical" evidence="2">
    <location>
        <begin position="90"/>
        <end position="109"/>
    </location>
</feature>
<proteinExistence type="predicted"/>
<name>A0ABY5Q5L3_9ACTN</name>
<dbReference type="EMBL" id="CP102514">
    <property type="protein sequence ID" value="UUY51489.1"/>
    <property type="molecule type" value="Genomic_DNA"/>
</dbReference>
<keyword evidence="5" id="KW-1185">Reference proteome</keyword>